<organism evidence="2 3">
    <name type="scientific">Meganyctiphanes norvegica</name>
    <name type="common">Northern krill</name>
    <name type="synonym">Thysanopoda norvegica</name>
    <dbReference type="NCBI Taxonomy" id="48144"/>
    <lineage>
        <taxon>Eukaryota</taxon>
        <taxon>Metazoa</taxon>
        <taxon>Ecdysozoa</taxon>
        <taxon>Arthropoda</taxon>
        <taxon>Crustacea</taxon>
        <taxon>Multicrustacea</taxon>
        <taxon>Malacostraca</taxon>
        <taxon>Eumalacostraca</taxon>
        <taxon>Eucarida</taxon>
        <taxon>Euphausiacea</taxon>
        <taxon>Euphausiidae</taxon>
        <taxon>Meganyctiphanes</taxon>
    </lineage>
</organism>
<comment type="caution">
    <text evidence="2">The sequence shown here is derived from an EMBL/GenBank/DDBJ whole genome shotgun (WGS) entry which is preliminary data.</text>
</comment>
<dbReference type="AlphaFoldDB" id="A0AAV2RR40"/>
<evidence type="ECO:0000313" key="2">
    <source>
        <dbReference type="EMBL" id="CAL4134928.1"/>
    </source>
</evidence>
<feature type="compositionally biased region" description="Gly residues" evidence="1">
    <location>
        <begin position="19"/>
        <end position="30"/>
    </location>
</feature>
<keyword evidence="3" id="KW-1185">Reference proteome</keyword>
<feature type="compositionally biased region" description="Gly residues" evidence="1">
    <location>
        <begin position="107"/>
        <end position="119"/>
    </location>
</feature>
<dbReference type="EMBL" id="CAXKWB010029012">
    <property type="protein sequence ID" value="CAL4134928.1"/>
    <property type="molecule type" value="Genomic_DNA"/>
</dbReference>
<proteinExistence type="predicted"/>
<evidence type="ECO:0000256" key="1">
    <source>
        <dbReference type="SAM" id="MobiDB-lite"/>
    </source>
</evidence>
<reference evidence="2 3" key="1">
    <citation type="submission" date="2024-05" db="EMBL/GenBank/DDBJ databases">
        <authorList>
            <person name="Wallberg A."/>
        </authorList>
    </citation>
    <scope>NUCLEOTIDE SEQUENCE [LARGE SCALE GENOMIC DNA]</scope>
</reference>
<accession>A0AAV2RR40</accession>
<protein>
    <submittedName>
        <fullName evidence="2">Uncharacterized protein</fullName>
    </submittedName>
</protein>
<feature type="compositionally biased region" description="Acidic residues" evidence="1">
    <location>
        <begin position="57"/>
        <end position="66"/>
    </location>
</feature>
<dbReference type="Proteomes" id="UP001497623">
    <property type="component" value="Unassembled WGS sequence"/>
</dbReference>
<sequence length="119" mass="11541">MGEEIILGESGCSGDPEEGMGGMGDLGGTGDTVNMGDLVGMGEVGGMGDIGGMGEMEHDEDEDMEDLGPPGETGSPRVCVTPGEVGGGRGETRPANKATKAPPGDSLGDGGGKASEGDG</sequence>
<gene>
    <name evidence="2" type="ORF">MNOR_LOCUS27496</name>
</gene>
<feature type="compositionally biased region" description="Low complexity" evidence="1">
    <location>
        <begin position="31"/>
        <end position="41"/>
    </location>
</feature>
<evidence type="ECO:0000313" key="3">
    <source>
        <dbReference type="Proteomes" id="UP001497623"/>
    </source>
</evidence>
<feature type="compositionally biased region" description="Gly residues" evidence="1">
    <location>
        <begin position="42"/>
        <end position="54"/>
    </location>
</feature>
<feature type="region of interest" description="Disordered" evidence="1">
    <location>
        <begin position="1"/>
        <end position="119"/>
    </location>
</feature>
<name>A0AAV2RR40_MEGNR</name>